<reference evidence="4 5" key="1">
    <citation type="submission" date="2019-03" db="EMBL/GenBank/DDBJ databases">
        <authorList>
            <person name="Jensen L."/>
            <person name="Storgaard J."/>
            <person name="Sulaj E."/>
            <person name="Schramm A."/>
            <person name="Marshall I.P.G."/>
        </authorList>
    </citation>
    <scope>NUCLEOTIDE SEQUENCE [LARGE SCALE GENOMIC DNA]</scope>
    <source>
        <strain evidence="4 5">2017H2G3</strain>
    </source>
</reference>
<dbReference type="PROSITE" id="PS51462">
    <property type="entry name" value="NUDIX"/>
    <property type="match status" value="1"/>
</dbReference>
<dbReference type="STRING" id="1742358.GCA_001439605_02372"/>
<comment type="cofactor">
    <cofactor evidence="1">
        <name>Mg(2+)</name>
        <dbReference type="ChEBI" id="CHEBI:18420"/>
    </cofactor>
</comment>
<evidence type="ECO:0000259" key="3">
    <source>
        <dbReference type="PROSITE" id="PS51462"/>
    </source>
</evidence>
<evidence type="ECO:0000313" key="4">
    <source>
        <dbReference type="EMBL" id="TCJ01275.1"/>
    </source>
</evidence>
<keyword evidence="2" id="KW-0378">Hydrolase</keyword>
<dbReference type="Gene3D" id="3.90.79.10">
    <property type="entry name" value="Nucleoside Triphosphate Pyrophosphohydrolase"/>
    <property type="match status" value="1"/>
</dbReference>
<dbReference type="InterPro" id="IPR020084">
    <property type="entry name" value="NUDIX_hydrolase_CS"/>
</dbReference>
<dbReference type="PROSITE" id="PS00893">
    <property type="entry name" value="NUDIX_BOX"/>
    <property type="match status" value="1"/>
</dbReference>
<dbReference type="SUPFAM" id="SSF55811">
    <property type="entry name" value="Nudix"/>
    <property type="match status" value="1"/>
</dbReference>
<proteinExistence type="predicted"/>
<organism evidence="4 5">
    <name type="scientific">Cytobacillus praedii</name>
    <dbReference type="NCBI Taxonomy" id="1742358"/>
    <lineage>
        <taxon>Bacteria</taxon>
        <taxon>Bacillati</taxon>
        <taxon>Bacillota</taxon>
        <taxon>Bacilli</taxon>
        <taxon>Bacillales</taxon>
        <taxon>Bacillaceae</taxon>
        <taxon>Cytobacillus</taxon>
    </lineage>
</organism>
<dbReference type="RefSeq" id="WP_131239123.1">
    <property type="nucleotide sequence ID" value="NZ_CP183326.1"/>
</dbReference>
<dbReference type="InterPro" id="IPR015797">
    <property type="entry name" value="NUDIX_hydrolase-like_dom_sf"/>
</dbReference>
<feature type="domain" description="Nudix hydrolase" evidence="3">
    <location>
        <begin position="17"/>
        <end position="146"/>
    </location>
</feature>
<dbReference type="PANTHER" id="PTHR43046:SF14">
    <property type="entry name" value="MUTT_NUDIX FAMILY PROTEIN"/>
    <property type="match status" value="1"/>
</dbReference>
<dbReference type="PANTHER" id="PTHR43046">
    <property type="entry name" value="GDP-MANNOSE MANNOSYL HYDROLASE"/>
    <property type="match status" value="1"/>
</dbReference>
<dbReference type="GO" id="GO:0016787">
    <property type="term" value="F:hydrolase activity"/>
    <property type="evidence" value="ECO:0007669"/>
    <property type="project" value="UniProtKB-KW"/>
</dbReference>
<evidence type="ECO:0000256" key="1">
    <source>
        <dbReference type="ARBA" id="ARBA00001946"/>
    </source>
</evidence>
<evidence type="ECO:0000256" key="2">
    <source>
        <dbReference type="ARBA" id="ARBA00022801"/>
    </source>
</evidence>
<sequence length="153" mass="17890">MQTIHTFGKQDPNKSYIKRPAVYAVVFNETMKNAAVVQTDGGKCFLLGGGLEGEETHIECLKREAIEELGLEIEIKQYIGYAERYFFSTKEYTDYLSQGYFYRCELGKKICEPLEEDHHLIWMEIEEVQKKLFHEHQSWAVKTALELSRQNDK</sequence>
<dbReference type="Proteomes" id="UP000293846">
    <property type="component" value="Unassembled WGS sequence"/>
</dbReference>
<name>A0A4R1AN82_9BACI</name>
<accession>A0A4R1AN82</accession>
<gene>
    <name evidence="4" type="ORF">E0Y62_24835</name>
</gene>
<evidence type="ECO:0000313" key="5">
    <source>
        <dbReference type="Proteomes" id="UP000293846"/>
    </source>
</evidence>
<keyword evidence="5" id="KW-1185">Reference proteome</keyword>
<dbReference type="AlphaFoldDB" id="A0A4R1AN82"/>
<dbReference type="OrthoDB" id="9816040at2"/>
<dbReference type="EMBL" id="SJTH01000070">
    <property type="protein sequence ID" value="TCJ01275.1"/>
    <property type="molecule type" value="Genomic_DNA"/>
</dbReference>
<comment type="caution">
    <text evidence="4">The sequence shown here is derived from an EMBL/GenBank/DDBJ whole genome shotgun (WGS) entry which is preliminary data.</text>
</comment>
<dbReference type="Pfam" id="PF00293">
    <property type="entry name" value="NUDIX"/>
    <property type="match status" value="1"/>
</dbReference>
<dbReference type="InterPro" id="IPR000086">
    <property type="entry name" value="NUDIX_hydrolase_dom"/>
</dbReference>
<protein>
    <submittedName>
        <fullName evidence="4">NUDIX domain-containing protein</fullName>
    </submittedName>
</protein>